<accession>A0A0C1EQY1</accession>
<organism evidence="4 5">
    <name type="scientific">Parachlamydia acanthamoebae</name>
    <dbReference type="NCBI Taxonomy" id="83552"/>
    <lineage>
        <taxon>Bacteria</taxon>
        <taxon>Pseudomonadati</taxon>
        <taxon>Chlamydiota</taxon>
        <taxon>Chlamydiia</taxon>
        <taxon>Parachlamydiales</taxon>
        <taxon>Parachlamydiaceae</taxon>
        <taxon>Parachlamydia</taxon>
    </lineage>
</organism>
<keyword evidence="2" id="KW-0067">ATP-binding</keyword>
<dbReference type="SUPFAM" id="SSF52540">
    <property type="entry name" value="P-loop containing nucleoside triphosphate hydrolases"/>
    <property type="match status" value="1"/>
</dbReference>
<dbReference type="EMBL" id="JSAM01000015">
    <property type="protein sequence ID" value="KIA78549.1"/>
    <property type="molecule type" value="Genomic_DNA"/>
</dbReference>
<dbReference type="PRINTS" id="PR00300">
    <property type="entry name" value="CLPPROTEASEA"/>
</dbReference>
<dbReference type="InterPro" id="IPR003593">
    <property type="entry name" value="AAA+_ATPase"/>
</dbReference>
<dbReference type="SMART" id="SM00382">
    <property type="entry name" value="AAA"/>
    <property type="match status" value="1"/>
</dbReference>
<dbReference type="InterPro" id="IPR001270">
    <property type="entry name" value="ClpA/B"/>
</dbReference>
<sequence length="574" mass="65887">MATMNLKTNKSLNMQKPLALYDPVDIFNVATEIFPGAKAKINFDESQSFTFNIRLHPDTPLVSLSSGVDPKEFYASIVEMLEQINLNRVTNTSLEAITLDPSRFSLFKPLSNWQRFTRIMYENKYNCKCADIILSYLETSHQINILKELGLDPESIKNNLCERDLIYFRELFEKHQHLSQNEKTLFLKKLKQFYPNVYDKILEEKAQNELDEGLKKADVAYDRIKKELKKRVAGQEHAISEMAALLSLPKAKSTNQVYLYVGPTGVGKTELAKAVAGLKNDRIIILTMQQFTHESSITKLFGSSTGYLGASDLPPLGKDFERFSPVLVKTEGSKETYELHDVVIVFDELEKSHAQVKQSLLTLFDEGYCVFNYTKKDKNVCIQYNLKNCVLICTSNLFQTHVLKAFGQRKNIAEIKELFRKLNARATSNTEGSYSPEFLGRLEIIPFGPIPRGECYQNLLKRSIRHFLIELTDLLECREIVLENEQSILEIFEKKLYREGIDLRQIKLYLLEIRNMIIAQKSQWGTLKTKKLTLSSDDQGVYIKVSTFLAELNVYHDTPVPPLRLESNILKDTP</sequence>
<keyword evidence="1" id="KW-0547">Nucleotide-binding</keyword>
<dbReference type="GO" id="GO:0005737">
    <property type="term" value="C:cytoplasm"/>
    <property type="evidence" value="ECO:0007669"/>
    <property type="project" value="TreeGrafter"/>
</dbReference>
<dbReference type="PANTHER" id="PTHR11638">
    <property type="entry name" value="ATP-DEPENDENT CLP PROTEASE"/>
    <property type="match status" value="1"/>
</dbReference>
<evidence type="ECO:0000313" key="5">
    <source>
        <dbReference type="Proteomes" id="UP000031307"/>
    </source>
</evidence>
<dbReference type="PANTHER" id="PTHR11638:SF18">
    <property type="entry name" value="HEAT SHOCK PROTEIN 104"/>
    <property type="match status" value="1"/>
</dbReference>
<dbReference type="InterPro" id="IPR003959">
    <property type="entry name" value="ATPase_AAA_core"/>
</dbReference>
<dbReference type="GO" id="GO:0016887">
    <property type="term" value="F:ATP hydrolysis activity"/>
    <property type="evidence" value="ECO:0007669"/>
    <property type="project" value="InterPro"/>
</dbReference>
<proteinExistence type="predicted"/>
<dbReference type="PATRIC" id="fig|83552.4.peg.239"/>
<evidence type="ECO:0000256" key="1">
    <source>
        <dbReference type="ARBA" id="ARBA00022741"/>
    </source>
</evidence>
<dbReference type="Gene3D" id="3.40.50.300">
    <property type="entry name" value="P-loop containing nucleotide triphosphate hydrolases"/>
    <property type="match status" value="1"/>
</dbReference>
<dbReference type="InterPro" id="IPR050130">
    <property type="entry name" value="ClpA_ClpB"/>
</dbReference>
<dbReference type="GO" id="GO:0034605">
    <property type="term" value="P:cellular response to heat"/>
    <property type="evidence" value="ECO:0007669"/>
    <property type="project" value="TreeGrafter"/>
</dbReference>
<dbReference type="Proteomes" id="UP000031307">
    <property type="component" value="Unassembled WGS sequence"/>
</dbReference>
<comment type="caution">
    <text evidence="4">The sequence shown here is derived from an EMBL/GenBank/DDBJ whole genome shotgun (WGS) entry which is preliminary data.</text>
</comment>
<feature type="domain" description="AAA+ ATPase" evidence="3">
    <location>
        <begin position="254"/>
        <end position="417"/>
    </location>
</feature>
<reference evidence="4 5" key="1">
    <citation type="journal article" date="2014" name="Mol. Biol. Evol.">
        <title>Massive expansion of Ubiquitination-related gene families within the Chlamydiae.</title>
        <authorList>
            <person name="Domman D."/>
            <person name="Collingro A."/>
            <person name="Lagkouvardos I."/>
            <person name="Gehre L."/>
            <person name="Weinmaier T."/>
            <person name="Rattei T."/>
            <person name="Subtil A."/>
            <person name="Horn M."/>
        </authorList>
    </citation>
    <scope>NUCLEOTIDE SEQUENCE [LARGE SCALE GENOMIC DNA]</scope>
    <source>
        <strain evidence="4 5">OEW1</strain>
    </source>
</reference>
<evidence type="ECO:0000313" key="4">
    <source>
        <dbReference type="EMBL" id="KIA78549.1"/>
    </source>
</evidence>
<dbReference type="InterPro" id="IPR027417">
    <property type="entry name" value="P-loop_NTPase"/>
</dbReference>
<evidence type="ECO:0000259" key="3">
    <source>
        <dbReference type="SMART" id="SM00382"/>
    </source>
</evidence>
<dbReference type="GO" id="GO:0005524">
    <property type="term" value="F:ATP binding"/>
    <property type="evidence" value="ECO:0007669"/>
    <property type="project" value="UniProtKB-KW"/>
</dbReference>
<dbReference type="Pfam" id="PF07724">
    <property type="entry name" value="AAA_2"/>
    <property type="match status" value="1"/>
</dbReference>
<name>A0A0C1EQY1_9BACT</name>
<gene>
    <name evidence="4" type="ORF">DB43_DU00160</name>
</gene>
<evidence type="ECO:0000256" key="2">
    <source>
        <dbReference type="ARBA" id="ARBA00022840"/>
    </source>
</evidence>
<dbReference type="AlphaFoldDB" id="A0A0C1EQY1"/>
<protein>
    <recommendedName>
        <fullName evidence="3">AAA+ ATPase domain-containing protein</fullName>
    </recommendedName>
</protein>